<dbReference type="GO" id="GO:0003677">
    <property type="term" value="F:DNA binding"/>
    <property type="evidence" value="ECO:0007669"/>
    <property type="project" value="UniProtKB-KW"/>
</dbReference>
<evidence type="ECO:0000256" key="7">
    <source>
        <dbReference type="ARBA" id="ARBA00022759"/>
    </source>
</evidence>
<reference evidence="14" key="2">
    <citation type="submission" date="2020-08" db="EMBL/GenBank/DDBJ databases">
        <authorList>
            <person name="Chen M."/>
            <person name="Teng W."/>
            <person name="Zhao L."/>
            <person name="Hu C."/>
            <person name="Zhou Y."/>
            <person name="Han B."/>
            <person name="Song L."/>
            <person name="Shu W."/>
        </authorList>
    </citation>
    <scope>NUCLEOTIDE SEQUENCE</scope>
    <source>
        <strain evidence="14">FACHB-1277</strain>
    </source>
</reference>
<comment type="similarity">
    <text evidence="2 11">Belongs to the HsdR family.</text>
</comment>
<dbReference type="AlphaFoldDB" id="A0A926UX38"/>
<dbReference type="GO" id="GO:0009307">
    <property type="term" value="P:DNA restriction-modification system"/>
    <property type="evidence" value="ECO:0007669"/>
    <property type="project" value="UniProtKB-KW"/>
</dbReference>
<dbReference type="GO" id="GO:0005524">
    <property type="term" value="F:ATP binding"/>
    <property type="evidence" value="ECO:0007669"/>
    <property type="project" value="UniProtKB-KW"/>
</dbReference>
<proteinExistence type="inferred from homology"/>
<dbReference type="Proteomes" id="UP000631421">
    <property type="component" value="Unassembled WGS sequence"/>
</dbReference>
<comment type="catalytic activity">
    <reaction evidence="1 11">
        <text>Endonucleolytic cleavage of DNA to give random double-stranded fragments with terminal 5'-phosphates, ATP is simultaneously hydrolyzed.</text>
        <dbReference type="EC" id="3.1.21.3"/>
    </reaction>
</comment>
<keyword evidence="5 11" id="KW-0547">Nucleotide-binding</keyword>
<keyword evidence="4" id="KW-0540">Nuclease</keyword>
<dbReference type="NCBIfam" id="TIGR00348">
    <property type="entry name" value="hsdR"/>
    <property type="match status" value="1"/>
</dbReference>
<dbReference type="SUPFAM" id="SSF52540">
    <property type="entry name" value="P-loop containing nucleoside triphosphate hydrolases"/>
    <property type="match status" value="1"/>
</dbReference>
<evidence type="ECO:0000259" key="13">
    <source>
        <dbReference type="PROSITE" id="PS51192"/>
    </source>
</evidence>
<keyword evidence="10 11" id="KW-0238">DNA-binding</keyword>
<evidence type="ECO:0000256" key="6">
    <source>
        <dbReference type="ARBA" id="ARBA00022747"/>
    </source>
</evidence>
<evidence type="ECO:0000313" key="15">
    <source>
        <dbReference type="Proteomes" id="UP000631421"/>
    </source>
</evidence>
<evidence type="ECO:0000256" key="1">
    <source>
        <dbReference type="ARBA" id="ARBA00000851"/>
    </source>
</evidence>
<dbReference type="Pfam" id="PF18766">
    <property type="entry name" value="SWI2_SNF2"/>
    <property type="match status" value="1"/>
</dbReference>
<protein>
    <recommendedName>
        <fullName evidence="11">Type I restriction enzyme endonuclease subunit</fullName>
        <shortName evidence="11">R protein</shortName>
        <ecNumber evidence="11">3.1.21.3</ecNumber>
    </recommendedName>
</protein>
<dbReference type="InterPro" id="IPR014001">
    <property type="entry name" value="Helicase_ATP-bd"/>
</dbReference>
<reference evidence="14" key="1">
    <citation type="journal article" date="2015" name="ISME J.">
        <title>Draft Genome Sequence of Streptomyces incarnatus NRRL8089, which Produces the Nucleoside Antibiotic Sinefungin.</title>
        <authorList>
            <person name="Oshima K."/>
            <person name="Hattori M."/>
            <person name="Shimizu H."/>
            <person name="Fukuda K."/>
            <person name="Nemoto M."/>
            <person name="Inagaki K."/>
            <person name="Tamura T."/>
        </authorList>
    </citation>
    <scope>NUCLEOTIDE SEQUENCE</scope>
    <source>
        <strain evidence="14">FACHB-1277</strain>
    </source>
</reference>
<keyword evidence="8 11" id="KW-0378">Hydrolase</keyword>
<dbReference type="InterPro" id="IPR027417">
    <property type="entry name" value="P-loop_NTPase"/>
</dbReference>
<dbReference type="PROSITE" id="PS51192">
    <property type="entry name" value="HELICASE_ATP_BIND_1"/>
    <property type="match status" value="1"/>
</dbReference>
<sequence length="1066" mass="122869">MTKYNEDTLVQQTTAEYLRDELGWDVVYAYNNETFGKNGTLGRESDREVILTRYLATKLTEFNPNLPETAYQDAIRQIVETSTAQTLLATNRDKYNLLKDGVQVTFTNAKGDREKRRLKIFDFDRPISNHFLAVRELWIKGDLYHRRADLVGFVNGIPLLFMELKNINKDIRAAYEENFSDYKDTIPHLFHHNAFIVLGNGINARIGSLSSRFEHFHEWKRLEEEDKGVVDMETLLKGICNKTNFLDLFENFILFDDSSGKTIKIVAQNHQYLGVNKAIQSVRDRQARQGKLGVFWHTQGSGKSYSMVFFTRKIHRKLGANFTFVICSDRDDLDSQIYKTFAGCGVVNNDKDPCRASSGDHLQQLLSLQKSHVFTLIQKFNQQVDQAYSLRDDIIVISDEAHRTQYGLLSRNMRDALPNASYIGFTGTPLLSDDQITRRVFGEYISTYDFQRAVDDRSTVPLYYDSRGEKLGIETTDLNERIAKKIEELEIDNIDIEQRLQKELKRDYHIITAEKRLDQIARDFVIHYSTAWESGKAMFICIDKITCIRMHQLIDKYWQQHIHHLEKNLKFAPTDQDEIEQRRQIAWMKETQSAVIVSEEQGEMEKFRKWGLDILPYRKLIKDGFALADGQSLDVESAFKKPDHPFRIAIVCAMWLTGFDVPSLSILYLDKPLKAHTLMQAIARANRVYEGKTNGLIVDYCGILKNLRAALKDYAQGQAEQDNHENIDPTKPESELLENLVAAIDAVRIFLGDRQASLSDIVESKDFARNAAIAAAKEAANQSDRTRKQMEILCRDVFNKFQACINNPEVSQYRNSYNAIKLLYKLLQKDRDQADISDILRQLQAIVNESITVQANRVGEPSQIYDISQIDFDRLRAEFGHSSTKNTTVQNLKQSIENRLNRLLTQNPLRTDLQKHYEEIVAEYNSEKDRVAIEVTFAALLDFTQTLNAEQTRAMREGLDEESLAIYDLLLKPDLSPNEIKRIKQISVELLATLKAQDLQVDRWCDKESTRDHVKNKIHDFLYSDDSGLPVDTYTEDDVEDKAIAVFRHVFRAYPKLPSPIYAYAA</sequence>
<comment type="caution">
    <text evidence="14">The sequence shown here is derived from an EMBL/GenBank/DDBJ whole genome shotgun (WGS) entry which is preliminary data.</text>
</comment>
<name>A0A926UX38_9CYAN</name>
<dbReference type="CDD" id="cd22332">
    <property type="entry name" value="HsdR_N"/>
    <property type="match status" value="1"/>
</dbReference>
<dbReference type="InterPro" id="IPR004473">
    <property type="entry name" value="Restrct_endonuc_typeI_HsdR"/>
</dbReference>
<dbReference type="InterPro" id="IPR040980">
    <property type="entry name" value="SWI2_SNF2"/>
</dbReference>
<dbReference type="InterPro" id="IPR051268">
    <property type="entry name" value="Type-I_R_enzyme_R_subunit"/>
</dbReference>
<feature type="coiled-coil region" evidence="12">
    <location>
        <begin position="479"/>
        <end position="506"/>
    </location>
</feature>
<dbReference type="Pfam" id="PF04313">
    <property type="entry name" value="HSDR_N"/>
    <property type="match status" value="1"/>
</dbReference>
<accession>A0A926UX38</accession>
<dbReference type="EMBL" id="JACJPY010000059">
    <property type="protein sequence ID" value="MBD2151602.1"/>
    <property type="molecule type" value="Genomic_DNA"/>
</dbReference>
<dbReference type="GO" id="GO:0009035">
    <property type="term" value="F:type I site-specific deoxyribonuclease activity"/>
    <property type="evidence" value="ECO:0007669"/>
    <property type="project" value="UniProtKB-EC"/>
</dbReference>
<evidence type="ECO:0000256" key="8">
    <source>
        <dbReference type="ARBA" id="ARBA00022801"/>
    </source>
</evidence>
<dbReference type="EC" id="3.1.21.3" evidence="11"/>
<dbReference type="PANTHER" id="PTHR30195">
    <property type="entry name" value="TYPE I SITE-SPECIFIC DEOXYRIBONUCLEASE PROTEIN SUBUNIT M AND R"/>
    <property type="match status" value="1"/>
</dbReference>
<evidence type="ECO:0000256" key="2">
    <source>
        <dbReference type="ARBA" id="ARBA00008598"/>
    </source>
</evidence>
<dbReference type="Pfam" id="PF22679">
    <property type="entry name" value="T1R_D3-like"/>
    <property type="match status" value="1"/>
</dbReference>
<comment type="function">
    <text evidence="11">Subunit R is required for both nuclease and ATPase activities, but not for modification.</text>
</comment>
<dbReference type="PANTHER" id="PTHR30195:SF15">
    <property type="entry name" value="TYPE I RESTRICTION ENZYME HINDI ENDONUCLEASE SUBUNIT"/>
    <property type="match status" value="1"/>
</dbReference>
<keyword evidence="7 14" id="KW-0255">Endonuclease</keyword>
<feature type="domain" description="Helicase ATP-binding" evidence="13">
    <location>
        <begin position="284"/>
        <end position="447"/>
    </location>
</feature>
<evidence type="ECO:0000256" key="4">
    <source>
        <dbReference type="ARBA" id="ARBA00022722"/>
    </source>
</evidence>
<evidence type="ECO:0000256" key="3">
    <source>
        <dbReference type="ARBA" id="ARBA00011296"/>
    </source>
</evidence>
<evidence type="ECO:0000256" key="9">
    <source>
        <dbReference type="ARBA" id="ARBA00022840"/>
    </source>
</evidence>
<evidence type="ECO:0000313" key="14">
    <source>
        <dbReference type="EMBL" id="MBD2151602.1"/>
    </source>
</evidence>
<dbReference type="Gene3D" id="3.90.1570.50">
    <property type="match status" value="1"/>
</dbReference>
<gene>
    <name evidence="14" type="ORF">H6F44_15945</name>
</gene>
<dbReference type="InterPro" id="IPR055180">
    <property type="entry name" value="HsdR_RecA-like_helicase_dom_2"/>
</dbReference>
<keyword evidence="9 11" id="KW-0067">ATP-binding</keyword>
<evidence type="ECO:0000256" key="5">
    <source>
        <dbReference type="ARBA" id="ARBA00022741"/>
    </source>
</evidence>
<dbReference type="SMART" id="SM00487">
    <property type="entry name" value="DEXDc"/>
    <property type="match status" value="1"/>
</dbReference>
<keyword evidence="15" id="KW-1185">Reference proteome</keyword>
<dbReference type="Gene3D" id="3.40.50.300">
    <property type="entry name" value="P-loop containing nucleotide triphosphate hydrolases"/>
    <property type="match status" value="2"/>
</dbReference>
<keyword evidence="12" id="KW-0175">Coiled coil</keyword>
<evidence type="ECO:0000256" key="10">
    <source>
        <dbReference type="ARBA" id="ARBA00023125"/>
    </source>
</evidence>
<keyword evidence="6 11" id="KW-0680">Restriction system</keyword>
<evidence type="ECO:0000256" key="12">
    <source>
        <dbReference type="SAM" id="Coils"/>
    </source>
</evidence>
<dbReference type="RefSeq" id="WP_190352019.1">
    <property type="nucleotide sequence ID" value="NZ_JACJPY010000059.1"/>
</dbReference>
<dbReference type="InterPro" id="IPR007409">
    <property type="entry name" value="Restrct_endonuc_type1_HsdR_N"/>
</dbReference>
<comment type="subunit">
    <text evidence="3 11">The type I restriction/modification system is composed of three polypeptides R, M and S.</text>
</comment>
<organism evidence="14 15">
    <name type="scientific">Pseudanabaena cinerea FACHB-1277</name>
    <dbReference type="NCBI Taxonomy" id="2949581"/>
    <lineage>
        <taxon>Bacteria</taxon>
        <taxon>Bacillati</taxon>
        <taxon>Cyanobacteriota</taxon>
        <taxon>Cyanophyceae</taxon>
        <taxon>Pseudanabaenales</taxon>
        <taxon>Pseudanabaenaceae</taxon>
        <taxon>Pseudanabaena</taxon>
        <taxon>Pseudanabaena cinerea</taxon>
    </lineage>
</organism>
<dbReference type="CDD" id="cd18800">
    <property type="entry name" value="SF2_C_EcoR124I-like"/>
    <property type="match status" value="1"/>
</dbReference>
<evidence type="ECO:0000256" key="11">
    <source>
        <dbReference type="RuleBase" id="RU364115"/>
    </source>
</evidence>